<dbReference type="OrthoDB" id="11870at2157"/>
<proteinExistence type="predicted"/>
<dbReference type="STRING" id="1237085.Ngar_c18790"/>
<dbReference type="BioCyc" id="CNIT1237085:G1324-1877-MONOMER"/>
<sequence length="264" mass="28784">MVATFLIGMLLSIARLDSAYATTSAPTPSGGSETAILVIGDQEFDIQYTINGGTLEERMTADPALKTLLVTISSTSDGNLTIGLPTEAIDAEDNEFSVFVDGEFRNFVVDELKRTADARVLYIEFENGTEEIEIVGTSMAREEDEEPEPAPQTFSVEIEDRSYDIPYKVTGGFVQSVSADIESKSLTVSISSNTSGILALWLPTEMIDADDEFSVLIDGQAANFTELDSTDDARVLQVEFENGSEEIEIAGTFIVPELAVWQFW</sequence>
<evidence type="ECO:0000313" key="2">
    <source>
        <dbReference type="Proteomes" id="UP000008037"/>
    </source>
</evidence>
<accession>K0IBY0</accession>
<gene>
    <name evidence="1" type="ordered locus">Ngar_c18790</name>
</gene>
<dbReference type="HOGENOM" id="CLU_1052176_0_0_2"/>
<evidence type="ECO:0000313" key="1">
    <source>
        <dbReference type="EMBL" id="AFU58811.1"/>
    </source>
</evidence>
<dbReference type="AlphaFoldDB" id="K0IBY0"/>
<dbReference type="EMBL" id="CP002408">
    <property type="protein sequence ID" value="AFU58811.1"/>
    <property type="molecule type" value="Genomic_DNA"/>
</dbReference>
<dbReference type="GeneID" id="13795742"/>
<dbReference type="KEGG" id="nga:Ngar_c18790"/>
<reference evidence="1 2" key="1">
    <citation type="journal article" date="2012" name="Environ. Microbiol.">
        <title>The genome of the ammonia-oxidizing Candidatus Nitrososphaera gargensis: insights into metabolic versatility and environmental adaptations.</title>
        <authorList>
            <person name="Spang A."/>
            <person name="Poehlein A."/>
            <person name="Offre P."/>
            <person name="Zumbragel S."/>
            <person name="Haider S."/>
            <person name="Rychlik N."/>
            <person name="Nowka B."/>
            <person name="Schmeisser C."/>
            <person name="Lebedeva E.V."/>
            <person name="Rattei T."/>
            <person name="Bohm C."/>
            <person name="Schmid M."/>
            <person name="Galushko A."/>
            <person name="Hatzenpichler R."/>
            <person name="Weinmaier T."/>
            <person name="Daniel R."/>
            <person name="Schleper C."/>
            <person name="Spieck E."/>
            <person name="Streit W."/>
            <person name="Wagner M."/>
        </authorList>
    </citation>
    <scope>NUCLEOTIDE SEQUENCE [LARGE SCALE GENOMIC DNA]</scope>
    <source>
        <strain evidence="2">Ga9.2</strain>
    </source>
</reference>
<organism evidence="1 2">
    <name type="scientific">Nitrososphaera gargensis (strain Ga9.2)</name>
    <dbReference type="NCBI Taxonomy" id="1237085"/>
    <lineage>
        <taxon>Archaea</taxon>
        <taxon>Nitrososphaerota</taxon>
        <taxon>Nitrososphaeria</taxon>
        <taxon>Nitrososphaerales</taxon>
        <taxon>Nitrososphaeraceae</taxon>
        <taxon>Nitrososphaera</taxon>
    </lineage>
</organism>
<dbReference type="PATRIC" id="fig|1237085.11.peg.1863"/>
<name>K0IBY0_NITGG</name>
<dbReference type="InParanoid" id="K0IBY0"/>
<dbReference type="Proteomes" id="UP000008037">
    <property type="component" value="Chromosome"/>
</dbReference>
<keyword evidence="2" id="KW-1185">Reference proteome</keyword>
<protein>
    <submittedName>
        <fullName evidence="1">Uncharacterized protein</fullName>
    </submittedName>
</protein>
<dbReference type="RefSeq" id="WP_015019348.1">
    <property type="nucleotide sequence ID" value="NC_018719.1"/>
</dbReference>